<dbReference type="Gene3D" id="3.10.450.350">
    <property type="match status" value="2"/>
</dbReference>
<dbReference type="InterPro" id="IPR016047">
    <property type="entry name" value="M23ase_b-sheet_dom"/>
</dbReference>
<dbReference type="PANTHER" id="PTHR21666:SF288">
    <property type="entry name" value="CELL DIVISION PROTEIN YTFB"/>
    <property type="match status" value="1"/>
</dbReference>
<sequence>MPDGPRQDAWIHLDVQPGDSLSTLFDRAGLPASQWLDVQALGEDAEPLLQARAGDVIDILAHADGQLQQVRKSLDTISTLVIARRNGQLQARIERRRTELRQRALEGRIAHSLSQAVRTAGGTPVLSLQLARIFGDRLDLRHRVRNGDHFTAIYESQLLDGEPVETGAVLAARLLLGGKSYEAFRYTDASGRTAYYDADGLPYERSILRAPLRYTRISSGFSLRRFDPVLHVWRAHDGVDYAAPTGTPIEAAADGRVAFAGRAHGYGRLIEVRHFDGYSTRYAHLSAFASGLHQGAAVVQGQIIGYVGASGEATGPHLHFEIRVRGAPRNPRTVALPGGHAIPRPELARYRSSIQPLLARLDLPAKTADTMLASDDAVPAGSEGADPGPTPWRSTPTHGTRGRRSPTAKAARAMAAHAQMSTIGPRRPDARTAAQLHG</sequence>
<protein>
    <submittedName>
        <fullName evidence="11">Peptidoglycan DD-metalloendopeptidase family protein</fullName>
    </submittedName>
</protein>
<keyword evidence="5" id="KW-0378">Hydrolase</keyword>
<evidence type="ECO:0000256" key="5">
    <source>
        <dbReference type="ARBA" id="ARBA00022801"/>
    </source>
</evidence>
<evidence type="ECO:0000256" key="1">
    <source>
        <dbReference type="ARBA" id="ARBA00001947"/>
    </source>
</evidence>
<dbReference type="CDD" id="cd12797">
    <property type="entry name" value="M23_peptidase"/>
    <property type="match status" value="1"/>
</dbReference>
<evidence type="ECO:0000259" key="9">
    <source>
        <dbReference type="Pfam" id="PF01551"/>
    </source>
</evidence>
<evidence type="ECO:0000256" key="7">
    <source>
        <dbReference type="ARBA" id="ARBA00023049"/>
    </source>
</evidence>
<evidence type="ECO:0000256" key="2">
    <source>
        <dbReference type="ARBA" id="ARBA00004196"/>
    </source>
</evidence>
<keyword evidence="4" id="KW-0479">Metal-binding</keyword>
<evidence type="ECO:0000256" key="6">
    <source>
        <dbReference type="ARBA" id="ARBA00022833"/>
    </source>
</evidence>
<dbReference type="GO" id="GO:0046872">
    <property type="term" value="F:metal ion binding"/>
    <property type="evidence" value="ECO:0007669"/>
    <property type="project" value="UniProtKB-KW"/>
</dbReference>
<feature type="domain" description="Csd3-like second N-terminal" evidence="10">
    <location>
        <begin position="100"/>
        <end position="222"/>
    </location>
</feature>
<proteinExistence type="predicted"/>
<dbReference type="Proteomes" id="UP000472676">
    <property type="component" value="Unassembled WGS sequence"/>
</dbReference>
<dbReference type="InterPro" id="IPR050570">
    <property type="entry name" value="Cell_wall_metabolism_enzyme"/>
</dbReference>
<comment type="cofactor">
    <cofactor evidence="1">
        <name>Zn(2+)</name>
        <dbReference type="ChEBI" id="CHEBI:29105"/>
    </cofactor>
</comment>
<dbReference type="GO" id="GO:0004222">
    <property type="term" value="F:metalloendopeptidase activity"/>
    <property type="evidence" value="ECO:0007669"/>
    <property type="project" value="TreeGrafter"/>
</dbReference>
<comment type="subcellular location">
    <subcellularLocation>
        <location evidence="2">Cell envelope</location>
    </subcellularLocation>
</comment>
<evidence type="ECO:0000259" key="10">
    <source>
        <dbReference type="Pfam" id="PF19425"/>
    </source>
</evidence>
<dbReference type="GO" id="GO:0006508">
    <property type="term" value="P:proteolysis"/>
    <property type="evidence" value="ECO:0007669"/>
    <property type="project" value="UniProtKB-KW"/>
</dbReference>
<evidence type="ECO:0000313" key="12">
    <source>
        <dbReference type="Proteomes" id="UP000472676"/>
    </source>
</evidence>
<comment type="caution">
    <text evidence="11">The sequence shown here is derived from an EMBL/GenBank/DDBJ whole genome shotgun (WGS) entry which is preliminary data.</text>
</comment>
<dbReference type="Pfam" id="PF19425">
    <property type="entry name" value="Csd3_N2"/>
    <property type="match status" value="1"/>
</dbReference>
<keyword evidence="6" id="KW-0862">Zinc</keyword>
<dbReference type="Pfam" id="PF01551">
    <property type="entry name" value="Peptidase_M23"/>
    <property type="match status" value="1"/>
</dbReference>
<evidence type="ECO:0000313" key="11">
    <source>
        <dbReference type="EMBL" id="NGY06370.1"/>
    </source>
</evidence>
<name>A0A6M2BVI0_9GAMM</name>
<evidence type="ECO:0000256" key="8">
    <source>
        <dbReference type="SAM" id="MobiDB-lite"/>
    </source>
</evidence>
<dbReference type="InterPro" id="IPR045834">
    <property type="entry name" value="Csd3_N2"/>
</dbReference>
<accession>A0A6M2BVI0</accession>
<feature type="domain" description="M23ase beta-sheet core" evidence="9">
    <location>
        <begin position="235"/>
        <end position="331"/>
    </location>
</feature>
<keyword evidence="12" id="KW-1185">Reference proteome</keyword>
<evidence type="ECO:0000256" key="4">
    <source>
        <dbReference type="ARBA" id="ARBA00022723"/>
    </source>
</evidence>
<dbReference type="AlphaFoldDB" id="A0A6M2BVI0"/>
<keyword evidence="7" id="KW-0482">Metalloprotease</keyword>
<dbReference type="Gene3D" id="2.70.70.10">
    <property type="entry name" value="Glucose Permease (Domain IIA)"/>
    <property type="match status" value="1"/>
</dbReference>
<dbReference type="EMBL" id="JAAMOW010000009">
    <property type="protein sequence ID" value="NGY06370.1"/>
    <property type="molecule type" value="Genomic_DNA"/>
</dbReference>
<feature type="region of interest" description="Disordered" evidence="8">
    <location>
        <begin position="376"/>
        <end position="438"/>
    </location>
</feature>
<dbReference type="RefSeq" id="WP_166259840.1">
    <property type="nucleotide sequence ID" value="NZ_JAAMOW010000009.1"/>
</dbReference>
<keyword evidence="3" id="KW-0645">Protease</keyword>
<dbReference type="GO" id="GO:0030313">
    <property type="term" value="C:cell envelope"/>
    <property type="evidence" value="ECO:0007669"/>
    <property type="project" value="UniProtKB-SubCell"/>
</dbReference>
<dbReference type="InterPro" id="IPR011055">
    <property type="entry name" value="Dup_hybrid_motif"/>
</dbReference>
<organism evidence="11 12">
    <name type="scientific">Solimonas terrae</name>
    <dbReference type="NCBI Taxonomy" id="1396819"/>
    <lineage>
        <taxon>Bacteria</taxon>
        <taxon>Pseudomonadati</taxon>
        <taxon>Pseudomonadota</taxon>
        <taxon>Gammaproteobacteria</taxon>
        <taxon>Nevskiales</taxon>
        <taxon>Nevskiaceae</taxon>
        <taxon>Solimonas</taxon>
    </lineage>
</organism>
<dbReference type="PANTHER" id="PTHR21666">
    <property type="entry name" value="PEPTIDASE-RELATED"/>
    <property type="match status" value="1"/>
</dbReference>
<evidence type="ECO:0000256" key="3">
    <source>
        <dbReference type="ARBA" id="ARBA00022670"/>
    </source>
</evidence>
<dbReference type="SUPFAM" id="SSF51261">
    <property type="entry name" value="Duplicated hybrid motif"/>
    <property type="match status" value="1"/>
</dbReference>
<gene>
    <name evidence="11" type="ORF">G7Y85_16480</name>
</gene>
<reference evidence="11 12" key="1">
    <citation type="journal article" date="2014" name="Int. J. Syst. Evol. Microbiol.">
        <title>Solimonas terrae sp. nov., isolated from soil.</title>
        <authorList>
            <person name="Kim S.J."/>
            <person name="Moon J.Y."/>
            <person name="Weon H.Y."/>
            <person name="Ahn J.H."/>
            <person name="Chen W.M."/>
            <person name="Kwon S.W."/>
        </authorList>
    </citation>
    <scope>NUCLEOTIDE SEQUENCE [LARGE SCALE GENOMIC DNA]</scope>
    <source>
        <strain evidence="11 12">KIS83-12</strain>
    </source>
</reference>
<feature type="compositionally biased region" description="Low complexity" evidence="8">
    <location>
        <begin position="408"/>
        <end position="418"/>
    </location>
</feature>